<dbReference type="EMBL" id="PVZF01000013">
    <property type="protein sequence ID" value="PRY11382.1"/>
    <property type="molecule type" value="Genomic_DNA"/>
</dbReference>
<dbReference type="Pfam" id="PF03235">
    <property type="entry name" value="GmrSD_N"/>
    <property type="match status" value="1"/>
</dbReference>
<name>A0A2T0QYC0_9ACTN</name>
<keyword evidence="3" id="KW-1185">Reference proteome</keyword>
<dbReference type="PANTHER" id="PTHR39639:SF1">
    <property type="entry name" value="DUF262 DOMAIN-CONTAINING PROTEIN"/>
    <property type="match status" value="1"/>
</dbReference>
<evidence type="ECO:0000313" key="2">
    <source>
        <dbReference type="EMBL" id="PRY11382.1"/>
    </source>
</evidence>
<evidence type="ECO:0000259" key="1">
    <source>
        <dbReference type="Pfam" id="PF03235"/>
    </source>
</evidence>
<dbReference type="PANTHER" id="PTHR39639">
    <property type="entry name" value="CHROMOSOME 16, WHOLE GENOME SHOTGUN SEQUENCE"/>
    <property type="match status" value="1"/>
</dbReference>
<comment type="caution">
    <text evidence="2">The sequence shown here is derived from an EMBL/GenBank/DDBJ whole genome shotgun (WGS) entry which is preliminary data.</text>
</comment>
<sequence length="357" mass="40850">MWHGVGIRYSRGRRSVAKRTTTTKDVGLLHQLYQSGQLNLVPGYQRNSVWPRAAKVYLLDSILRDRPIPPLLVKRTSATLGGRITYEVIDGQQRLRTVFDYLDGRFRLGDQAGPSRSGKKFQTLEPVDQGQILNYDFVVEELSEYNEEDIKDIFVRFNRFVVSLNSAEIRNARETGAFANFVEEVGLWTYWADNRILSAAQLQRHRSTEFAAELVILLMEGPQDKKASIDLWYQTFRAEFPEAEEVRERLRGYQEWISNALPSLAETRFRRPVDYYSLISAIDMISLAAGGVDELDPESSGKRLVEFDAECADGTADGDVARYLAAASRQTDNIKPRETRREILARRILTRFEVPSE</sequence>
<gene>
    <name evidence="2" type="ORF">CLV37_1133</name>
</gene>
<dbReference type="AlphaFoldDB" id="A0A2T0QYC0"/>
<evidence type="ECO:0000313" key="3">
    <source>
        <dbReference type="Proteomes" id="UP000238083"/>
    </source>
</evidence>
<organism evidence="2 3">
    <name type="scientific">Kineococcus rhizosphaerae</name>
    <dbReference type="NCBI Taxonomy" id="559628"/>
    <lineage>
        <taxon>Bacteria</taxon>
        <taxon>Bacillati</taxon>
        <taxon>Actinomycetota</taxon>
        <taxon>Actinomycetes</taxon>
        <taxon>Kineosporiales</taxon>
        <taxon>Kineosporiaceae</taxon>
        <taxon>Kineococcus</taxon>
    </lineage>
</organism>
<feature type="domain" description="GmrSD restriction endonucleases N-terminal" evidence="1">
    <location>
        <begin position="30"/>
        <end position="172"/>
    </location>
</feature>
<dbReference type="Proteomes" id="UP000238083">
    <property type="component" value="Unassembled WGS sequence"/>
</dbReference>
<dbReference type="InterPro" id="IPR004919">
    <property type="entry name" value="GmrSD_N"/>
</dbReference>
<protein>
    <submittedName>
        <fullName evidence="2">Uncharacterized protein DUF262</fullName>
    </submittedName>
</protein>
<reference evidence="2 3" key="1">
    <citation type="submission" date="2018-03" db="EMBL/GenBank/DDBJ databases">
        <title>Genomic Encyclopedia of Archaeal and Bacterial Type Strains, Phase II (KMG-II): from individual species to whole genera.</title>
        <authorList>
            <person name="Goeker M."/>
        </authorList>
    </citation>
    <scope>NUCLEOTIDE SEQUENCE [LARGE SCALE GENOMIC DNA]</scope>
    <source>
        <strain evidence="2 3">DSM 19711</strain>
    </source>
</reference>
<accession>A0A2T0QYC0</accession>
<proteinExistence type="predicted"/>